<evidence type="ECO:0000313" key="3">
    <source>
        <dbReference type="EMBL" id="RBP06411.1"/>
    </source>
</evidence>
<dbReference type="OrthoDB" id="8203067at2"/>
<sequence>MRTLAPRARTGARWCFALAVAAGFAGAAWAGPSNQPPPSGAILDLNGGVIPHGTPQTYTVDFTSSVPNTAITFAFREDPAYVFVFNTSVVNLTTSSGNLLTNGDFSGGTHTDNGNTAAPTSWTYANIYGASAGGVVTSSCEGYGSYCWHDGAVQAYDAISQTISTTVGDTYQVTFSATDNSALTSWSRVSTNGNVTTSGGNGADILVYAQAGLPPAGCLGAPGVNIKASAGEKCFASGSYVSTDVIAGQATGAGAVLTNVNEGQSSVSFSTSAANTPAVQADSGGSVILAVSPTSTSGTVTTTGNNSVGLYATGSASTDSGPVASSITAQNVNVTTRGSNANGVQADNGGLVTLSGGTVTTTGAGSTGLYATGAGSQITADSAAVSTGGAQSIGVIADSGARIGLNGGTIATTGTSSYAAGVAAGGTLDISGTVITTSGNGSGGLFVNGSGGVLDATNVRITTQGGIDSSTGQHAEGAYNGSYASYAGGGTMTLTGATIATSGDQMHAVVTADGGATTISGGAVSTAGVWADAIVSEGAGTRTTVAGATIATTGNGSPGAALVGTGSTMSLTGVSITTSGGADASGHNAVGAYNGSSGTGDFSGGGRLTIADSSIRTGGAGASGVVSANFGTTTILGGSITTTGAYAQALLAESGGAITIGASDAGQATIGTSGAGAIVAVATSNGKIALNGQTIATTANGSGGLGVTGLGSEIDATNLTITTRGGYDSATGLTAWGAANAPWTSSSSSGGVLRLTNTTISTAGDGAAGVYTGAGGVTTIGGGSVTTSGQSAYGLLASGAGANVTTSNGLTIATTGAGASGVVTNGGGSTSLANSSVATTGEAAHALSASGAGTSVGLDGTNTFATKGAGAIGVYAALGGVVSASPSSITTVTTSGGVSAATGLAAHGVNADGAGSAIALGAANVTVAGAGAYGLFASDAAGSGKAGAITASGPLAIVTTNAAATAVGLQGNGAAIVASGGGAITAAGNVFAFLDGNNQTASFDNFTINAKSGDFVYADPSTATITLANSTVTAANVVDATGGSVVTLNASGSTLTGAAITTPTSTSNLNLTNGTTWTLTGPSNVSSLSVANSVVTFAPPGAGGGFKTLTVGSYVGAGALMVMNVALGGAGSGADKLIVNGGTATGTTVLQIRNVGGLGGQTSGSGIPLIVATNGGTIAANAFQLAGSPVVGGYKYTLDETDGAWFLTSTPTTTQGQMQNSVNSVAKAQQAQAVTGRVLGSLLIGATQQISCSSCASGFASIGSLALGMQGRWTLSPMLTAIGGVSYNQWSAQGISVYDAPTAAGSLIYDMSNWGSSRPFLQVGGGVTPYESVHTARSYPNGSTMATGNSTAVDRSLSLFARAGWLARLTPTDEAAAYADIGRSWMQTGAYAEAETALNPYPASAGAGLQTLNVARFGGQITHLFNGVIEANVGAAVAYGFGAGAGSFVNVTDFGPIAPGAIPNTTWLEYGGRLGYRFNSHFVLDAFLLGTAFGEVGSTVHGGVAVRLAF</sequence>
<evidence type="ECO:0000313" key="4">
    <source>
        <dbReference type="Proteomes" id="UP000253529"/>
    </source>
</evidence>
<organism evidence="3 4">
    <name type="scientific">Roseiarcus fermentans</name>
    <dbReference type="NCBI Taxonomy" id="1473586"/>
    <lineage>
        <taxon>Bacteria</taxon>
        <taxon>Pseudomonadati</taxon>
        <taxon>Pseudomonadota</taxon>
        <taxon>Alphaproteobacteria</taxon>
        <taxon>Hyphomicrobiales</taxon>
        <taxon>Roseiarcaceae</taxon>
        <taxon>Roseiarcus</taxon>
    </lineage>
</organism>
<feature type="domain" description="Autochaperone" evidence="2">
    <location>
        <begin position="1083"/>
        <end position="1198"/>
    </location>
</feature>
<dbReference type="CDD" id="cd01344">
    <property type="entry name" value="PL2_Passenger_AT"/>
    <property type="match status" value="1"/>
</dbReference>
<dbReference type="Proteomes" id="UP000253529">
    <property type="component" value="Unassembled WGS sequence"/>
</dbReference>
<dbReference type="InterPro" id="IPR043990">
    <property type="entry name" value="AC_1"/>
</dbReference>
<name>A0A366EVI1_9HYPH</name>
<dbReference type="InterPro" id="IPR012332">
    <property type="entry name" value="Autotransporter_pectin_lyase_C"/>
</dbReference>
<dbReference type="Pfam" id="PF18883">
    <property type="entry name" value="AC_1"/>
    <property type="match status" value="1"/>
</dbReference>
<accession>A0A366EVI1</accession>
<comment type="caution">
    <text evidence="3">The sequence shown here is derived from an EMBL/GenBank/DDBJ whole genome shotgun (WGS) entry which is preliminary data.</text>
</comment>
<keyword evidence="1" id="KW-0732">Signal</keyword>
<dbReference type="EMBL" id="QNRK01000031">
    <property type="protein sequence ID" value="RBP06411.1"/>
    <property type="molecule type" value="Genomic_DNA"/>
</dbReference>
<gene>
    <name evidence="3" type="ORF">DFR50_13131</name>
</gene>
<feature type="signal peptide" evidence="1">
    <location>
        <begin position="1"/>
        <end position="30"/>
    </location>
</feature>
<keyword evidence="4" id="KW-1185">Reference proteome</keyword>
<dbReference type="Gene3D" id="2.160.20.20">
    <property type="match status" value="3"/>
</dbReference>
<evidence type="ECO:0000259" key="2">
    <source>
        <dbReference type="Pfam" id="PF18883"/>
    </source>
</evidence>
<protein>
    <recommendedName>
        <fullName evidence="2">Autochaperone domain-containing protein</fullName>
    </recommendedName>
</protein>
<feature type="chain" id="PRO_5016983520" description="Autochaperone domain-containing protein" evidence="1">
    <location>
        <begin position="31"/>
        <end position="1510"/>
    </location>
</feature>
<evidence type="ECO:0000256" key="1">
    <source>
        <dbReference type="SAM" id="SignalP"/>
    </source>
</evidence>
<dbReference type="RefSeq" id="WP_113891608.1">
    <property type="nucleotide sequence ID" value="NZ_QNRK01000031.1"/>
</dbReference>
<proteinExistence type="predicted"/>
<reference evidence="3 4" key="1">
    <citation type="submission" date="2018-06" db="EMBL/GenBank/DDBJ databases">
        <title>Genomic Encyclopedia of Type Strains, Phase IV (KMG-IV): sequencing the most valuable type-strain genomes for metagenomic binning, comparative biology and taxonomic classification.</title>
        <authorList>
            <person name="Goeker M."/>
        </authorList>
    </citation>
    <scope>NUCLEOTIDE SEQUENCE [LARGE SCALE GENOMIC DNA]</scope>
    <source>
        <strain evidence="3 4">DSM 24875</strain>
    </source>
</reference>